<protein>
    <submittedName>
        <fullName evidence="4">Uncharacterized protein</fullName>
    </submittedName>
</protein>
<dbReference type="EMBL" id="PJQD01000047">
    <property type="protein sequence ID" value="POY72818.1"/>
    <property type="molecule type" value="Genomic_DNA"/>
</dbReference>
<sequence length="738" mass="78111">MAALPSQGPPHLVQCDIATTLAVTLDPTRERRPTSPRLAGTPPQSASQLDRHSASDSQGRHNGSPTPPSNVYLGETYAAQITLSVPREAAPHTAHKVNLVVEIHSGIPPLVDPAAAAPPPPSQPPPSQIRQHSITKRDYDRIEPGQAVRVPIEWELKELASHAVVCFVSYGVQVQDRETGEPTLVTRQLRKILRFEVLNPLSVRTKAHAPTPQSPTTYFSSTERCKVFLEVQVQNHCDSPMSFSRMRFDALPGFTVSDDANRGFLVGDGGGASATVRDGKADDFLHLPTGSVRQFLYILTIADPALLGSALPPGSSQGLGRLDIVWHTERGQKGHLQSATLGRRIPPASAHVIQGPGSNTAAGRQVGASPALPPLPPASSTRASASRPSPSPQRGFDHSLTPAAATSASTPRTSISSVSAAQAAGYLDPGTSLPEGCRVDVTVSDVLPAGTACRVDEPVTVRLRLAVQRPRVVRAKEPVQCAEGAKAPQQPRRVRLVAQHVQWYLSPTLRGGAHRPPLEDKSLSTPVSARRNARSTEMAIPGAMPPSGATPASQQQPGLTSLELQQRRAALLTGHRRAVSFDPSATVAGSAAEALHSGDDDDSQWRGAPRMHGVRLPKPVPDSGSPALGATGSSGPSVAVMRLGTDTVDLGWVDIPGAEGGEEKEDDRPSIETAVHFELRFVPLERGLVRFGGLRVLALPADGGAMASAAERAEDEPRDLPVAVAVWEAATIAEVWCE</sequence>
<feature type="region of interest" description="Disordered" evidence="1">
    <location>
        <begin position="349"/>
        <end position="415"/>
    </location>
</feature>
<dbReference type="Pfam" id="PF06159">
    <property type="entry name" value="TRAPPC13_N"/>
    <property type="match status" value="1"/>
</dbReference>
<dbReference type="InterPro" id="IPR010378">
    <property type="entry name" value="TRAPPC13"/>
</dbReference>
<dbReference type="GO" id="GO:1990072">
    <property type="term" value="C:TRAPPIII protein complex"/>
    <property type="evidence" value="ECO:0007669"/>
    <property type="project" value="TreeGrafter"/>
</dbReference>
<dbReference type="PANTHER" id="PTHR13134:SF3">
    <property type="entry name" value="TRAFFICKING PROTEIN PARTICLE COMPLEX SUBUNIT 13"/>
    <property type="match status" value="1"/>
</dbReference>
<evidence type="ECO:0000259" key="2">
    <source>
        <dbReference type="Pfam" id="PF06159"/>
    </source>
</evidence>
<keyword evidence="5" id="KW-1185">Reference proteome</keyword>
<reference evidence="4 5" key="1">
    <citation type="journal article" date="2018" name="Front. Microbiol.">
        <title>Prospects for Fungal Bioremediation of Acidic Radioactive Waste Sites: Characterization and Genome Sequence of Rhodotorula taiwanensis MD1149.</title>
        <authorList>
            <person name="Tkavc R."/>
            <person name="Matrosova V.Y."/>
            <person name="Grichenko O.E."/>
            <person name="Gostincar C."/>
            <person name="Volpe R.P."/>
            <person name="Klimenkova P."/>
            <person name="Gaidamakova E.K."/>
            <person name="Zhou C.E."/>
            <person name="Stewart B.J."/>
            <person name="Lyman M.G."/>
            <person name="Malfatti S.A."/>
            <person name="Rubinfeld B."/>
            <person name="Courtot M."/>
            <person name="Singh J."/>
            <person name="Dalgard C.L."/>
            <person name="Hamilton T."/>
            <person name="Frey K.G."/>
            <person name="Gunde-Cimerman N."/>
            <person name="Dugan L."/>
            <person name="Daly M.J."/>
        </authorList>
    </citation>
    <scope>NUCLEOTIDE SEQUENCE [LARGE SCALE GENOMIC DNA]</scope>
    <source>
        <strain evidence="4 5">MD1149</strain>
    </source>
</reference>
<feature type="compositionally biased region" description="Polar residues" evidence="1">
    <location>
        <begin position="550"/>
        <end position="559"/>
    </location>
</feature>
<name>A0A2S5B7R9_9BASI</name>
<feature type="compositionally biased region" description="Pro residues" evidence="1">
    <location>
        <begin position="116"/>
        <end position="127"/>
    </location>
</feature>
<feature type="domain" description="Trafficking protein particle complex subunit 13 middle" evidence="3">
    <location>
        <begin position="201"/>
        <end position="346"/>
    </location>
</feature>
<evidence type="ECO:0000313" key="4">
    <source>
        <dbReference type="EMBL" id="POY72818.1"/>
    </source>
</evidence>
<feature type="region of interest" description="Disordered" evidence="1">
    <location>
        <begin position="508"/>
        <end position="559"/>
    </location>
</feature>
<feature type="region of interest" description="Disordered" evidence="1">
    <location>
        <begin position="23"/>
        <end position="72"/>
    </location>
</feature>
<proteinExistence type="predicted"/>
<feature type="compositionally biased region" description="Polar residues" evidence="1">
    <location>
        <begin position="55"/>
        <end position="64"/>
    </location>
</feature>
<dbReference type="InterPro" id="IPR055429">
    <property type="entry name" value="TRAPPC13_M"/>
</dbReference>
<feature type="compositionally biased region" description="Low complexity" evidence="1">
    <location>
        <begin position="399"/>
        <end position="415"/>
    </location>
</feature>
<accession>A0A2S5B7R9</accession>
<dbReference type="STRING" id="741276.A0A2S5B7R9"/>
<dbReference type="Proteomes" id="UP000237144">
    <property type="component" value="Unassembled WGS sequence"/>
</dbReference>
<feature type="domain" description="Trafficking protein particle complex subunit 13 N-terminal" evidence="2">
    <location>
        <begin position="69"/>
        <end position="197"/>
    </location>
</feature>
<feature type="region of interest" description="Disordered" evidence="1">
    <location>
        <begin position="590"/>
        <end position="636"/>
    </location>
</feature>
<dbReference type="OrthoDB" id="10250284at2759"/>
<feature type="compositionally biased region" description="Low complexity" evidence="1">
    <location>
        <begin position="378"/>
        <end position="388"/>
    </location>
</feature>
<dbReference type="PANTHER" id="PTHR13134">
    <property type="entry name" value="TRAFFICKING PROTEIN PARTICLE COMPLEX SUBUNIT 13"/>
    <property type="match status" value="1"/>
</dbReference>
<evidence type="ECO:0000313" key="5">
    <source>
        <dbReference type="Proteomes" id="UP000237144"/>
    </source>
</evidence>
<feature type="region of interest" description="Disordered" evidence="1">
    <location>
        <begin position="111"/>
        <end position="134"/>
    </location>
</feature>
<dbReference type="AlphaFoldDB" id="A0A2S5B7R9"/>
<evidence type="ECO:0000259" key="3">
    <source>
        <dbReference type="Pfam" id="PF23647"/>
    </source>
</evidence>
<organism evidence="4 5">
    <name type="scientific">Rhodotorula taiwanensis</name>
    <dbReference type="NCBI Taxonomy" id="741276"/>
    <lineage>
        <taxon>Eukaryota</taxon>
        <taxon>Fungi</taxon>
        <taxon>Dikarya</taxon>
        <taxon>Basidiomycota</taxon>
        <taxon>Pucciniomycotina</taxon>
        <taxon>Microbotryomycetes</taxon>
        <taxon>Sporidiobolales</taxon>
        <taxon>Sporidiobolaceae</taxon>
        <taxon>Rhodotorula</taxon>
    </lineage>
</organism>
<dbReference type="InterPro" id="IPR055427">
    <property type="entry name" value="TRAPPC13_N"/>
</dbReference>
<comment type="caution">
    <text evidence="4">The sequence shown here is derived from an EMBL/GenBank/DDBJ whole genome shotgun (WGS) entry which is preliminary data.</text>
</comment>
<gene>
    <name evidence="4" type="ORF">BMF94_4227</name>
</gene>
<evidence type="ECO:0000256" key="1">
    <source>
        <dbReference type="SAM" id="MobiDB-lite"/>
    </source>
</evidence>
<dbReference type="Pfam" id="PF23647">
    <property type="entry name" value="TRAPPC13_M"/>
    <property type="match status" value="1"/>
</dbReference>